<feature type="compositionally biased region" description="Gly residues" evidence="1">
    <location>
        <begin position="80"/>
        <end position="89"/>
    </location>
</feature>
<feature type="compositionally biased region" description="Pro residues" evidence="1">
    <location>
        <begin position="214"/>
        <end position="237"/>
    </location>
</feature>
<feature type="compositionally biased region" description="Basic and acidic residues" evidence="1">
    <location>
        <begin position="933"/>
        <end position="944"/>
    </location>
</feature>
<feature type="region of interest" description="Disordered" evidence="1">
    <location>
        <begin position="257"/>
        <end position="291"/>
    </location>
</feature>
<feature type="region of interest" description="Disordered" evidence="1">
    <location>
        <begin position="654"/>
        <end position="691"/>
    </location>
</feature>
<feature type="compositionally biased region" description="Low complexity" evidence="1">
    <location>
        <begin position="462"/>
        <end position="480"/>
    </location>
</feature>
<dbReference type="EMBL" id="SDOX01000080">
    <property type="protein sequence ID" value="TFJ82999.1"/>
    <property type="molecule type" value="Genomic_DNA"/>
</dbReference>
<feature type="compositionally biased region" description="Basic and acidic residues" evidence="1">
    <location>
        <begin position="260"/>
        <end position="273"/>
    </location>
</feature>
<dbReference type="PANTHER" id="PTHR48148:SF3">
    <property type="entry name" value="KERATINOCYTE PROLINE-RICH PROTEIN"/>
    <property type="match status" value="1"/>
</dbReference>
<feature type="compositionally biased region" description="Gly residues" evidence="1">
    <location>
        <begin position="433"/>
        <end position="445"/>
    </location>
</feature>
<name>A0A4D9D321_9STRA</name>
<evidence type="ECO:0000313" key="2">
    <source>
        <dbReference type="EMBL" id="TFJ82999.1"/>
    </source>
</evidence>
<keyword evidence="3" id="KW-1185">Reference proteome</keyword>
<sequence>MEVLQRRAKETPLAVSSLCEDEVVLEAVVKALEREDPPPSLPQLLTAMHEVYVELREGRKGGRGRGRQGVGRATRRKGGGHAWKGGGNRAPGAASSPSPPSSAPPSGPPSLQAAFEEVVNAWAPRPSALSLSAAAQADPGHTRASRAFTRGLSFMRRHPSLPSAHADRPRSVRLKRLVSKWRLQLGQPPASTFAAAAQAAVQSGPAPAPSTSSPAPPSAPSSAPPSSSPLAHPPPVFPMLHQASLRLHSALYACGEDGEGGIRTDRARPEREGALPPNTVRPAPRPSFPPRQHPYSLLLSSLLEKQGLAHPALAALLAPSPSFPPSLPPSLVPTPSLTLNRPRVRRLLRLAFRQELATAASWREALHSLTLGLGGGWVGLEALKVFALGAAAWHLQRQQLEQHAQHAGTAEVLGEAGKEDGPEGHGPRPALPGEGGGGPGGGRGGGESRRRRFFFQVMGRQSSSSPGLSLLRRTGSSLPTSAPPSPSSTLGLPFAPYTSPPPKAAYSRLPPAPPSSKKHKHHSHSALCLLNDKARWTRLPNPSQSPLELVADLLDRLLAVCKTHAVPLPDVGPKVFSLGEVELAAIKASAAFSLFEAFTSQLLLVDLETSCDMQSYDLLEGEDPEDEDARLAFLLTLHNLLSLHGLIDQGPSLSVSPKHRESPSALFQERQRSVRYRLGGQEGGREAGREGGMTLTLSAAFIEQRLLRREASSGGFRLFPASISRYFLPSSSSFPSSTFPVSSPSPSPSHPSSQPSLDEDVGDPARAPSPSPFPVSSSSSPKQLALRQAQPLHYFGLAYGTASSPPIRAYRHPSSLRPSLREQARTYLLRHVHVRREGGREGGRKMLVLPELLQQHWQVFGTDLASALWSVWALAEEGLKRGKEEGWSKGGRRRDADERRREWQAWEVLKAEVEEILAGEVEGEGMGGGNRRKQGEGKEKQGKKALWKRVEFVPHDYGQWQIWL</sequence>
<accession>A0A4D9D321</accession>
<protein>
    <submittedName>
        <fullName evidence="2">Uncharacterized protein</fullName>
    </submittedName>
</protein>
<dbReference type="AlphaFoldDB" id="A0A4D9D321"/>
<comment type="caution">
    <text evidence="2">The sequence shown here is derived from an EMBL/GenBank/DDBJ whole genome shotgun (WGS) entry which is preliminary data.</text>
</comment>
<feature type="region of interest" description="Disordered" evidence="1">
    <location>
        <begin position="920"/>
        <end position="944"/>
    </location>
</feature>
<dbReference type="Proteomes" id="UP000355283">
    <property type="component" value="Unassembled WGS sequence"/>
</dbReference>
<feature type="compositionally biased region" description="Low complexity" evidence="1">
    <location>
        <begin position="194"/>
        <end position="213"/>
    </location>
</feature>
<feature type="region of interest" description="Disordered" evidence="1">
    <location>
        <begin position="737"/>
        <end position="782"/>
    </location>
</feature>
<evidence type="ECO:0000313" key="3">
    <source>
        <dbReference type="Proteomes" id="UP000355283"/>
    </source>
</evidence>
<organism evidence="2 3">
    <name type="scientific">Nannochloropsis salina CCMP1776</name>
    <dbReference type="NCBI Taxonomy" id="1027361"/>
    <lineage>
        <taxon>Eukaryota</taxon>
        <taxon>Sar</taxon>
        <taxon>Stramenopiles</taxon>
        <taxon>Ochrophyta</taxon>
        <taxon>Eustigmatophyceae</taxon>
        <taxon>Eustigmatales</taxon>
        <taxon>Monodopsidaceae</taxon>
        <taxon>Microchloropsis</taxon>
        <taxon>Microchloropsis salina</taxon>
    </lineage>
</organism>
<dbReference type="PANTHER" id="PTHR48148">
    <property type="entry name" value="KERATINOCYTE PROLINE-RICH PROTEIN"/>
    <property type="match status" value="1"/>
</dbReference>
<feature type="compositionally biased region" description="Pro residues" evidence="1">
    <location>
        <begin position="97"/>
        <end position="108"/>
    </location>
</feature>
<feature type="region of interest" description="Disordered" evidence="1">
    <location>
        <begin position="415"/>
        <end position="524"/>
    </location>
</feature>
<evidence type="ECO:0000256" key="1">
    <source>
        <dbReference type="SAM" id="MobiDB-lite"/>
    </source>
</evidence>
<reference evidence="2 3" key="1">
    <citation type="submission" date="2019-01" db="EMBL/GenBank/DDBJ databases">
        <title>Nuclear Genome Assembly of the Microalgal Biofuel strain Nannochloropsis salina CCMP1776.</title>
        <authorList>
            <person name="Hovde B."/>
        </authorList>
    </citation>
    <scope>NUCLEOTIDE SEQUENCE [LARGE SCALE GENOMIC DNA]</scope>
    <source>
        <strain evidence="2 3">CCMP1776</strain>
    </source>
</reference>
<feature type="region of interest" description="Disordered" evidence="1">
    <location>
        <begin position="194"/>
        <end position="237"/>
    </location>
</feature>
<proteinExistence type="predicted"/>
<gene>
    <name evidence="2" type="ORF">NSK_005688</name>
</gene>
<feature type="region of interest" description="Disordered" evidence="1">
    <location>
        <begin position="56"/>
        <end position="111"/>
    </location>
</feature>
<feature type="compositionally biased region" description="Basic and acidic residues" evidence="1">
    <location>
        <begin position="416"/>
        <end position="426"/>
    </location>
</feature>